<reference evidence="1 2" key="1">
    <citation type="journal article" date="2015" name="Nature">
        <title>rRNA introns, odd ribosomes, and small enigmatic genomes across a large radiation of phyla.</title>
        <authorList>
            <person name="Brown C.T."/>
            <person name="Hug L.A."/>
            <person name="Thomas B.C."/>
            <person name="Sharon I."/>
            <person name="Castelle C.J."/>
            <person name="Singh A."/>
            <person name="Wilkins M.J."/>
            <person name="Williams K.H."/>
            <person name="Banfield J.F."/>
        </authorList>
    </citation>
    <scope>NUCLEOTIDE SEQUENCE [LARGE SCALE GENOMIC DNA]</scope>
</reference>
<evidence type="ECO:0000313" key="1">
    <source>
        <dbReference type="EMBL" id="KKP64242.1"/>
    </source>
</evidence>
<dbReference type="AlphaFoldDB" id="A0A0G0EA45"/>
<dbReference type="Gene3D" id="3.40.80.10">
    <property type="entry name" value="Peptidoglycan recognition protein-like"/>
    <property type="match status" value="1"/>
</dbReference>
<dbReference type="EMBL" id="LBPV01000050">
    <property type="protein sequence ID" value="KKP64242.1"/>
    <property type="molecule type" value="Genomic_DNA"/>
</dbReference>
<protein>
    <submittedName>
        <fullName evidence="1">N-acetylmuramoyl-L-alanine amidase family 2</fullName>
    </submittedName>
</protein>
<dbReference type="Gene3D" id="2.60.40.10">
    <property type="entry name" value="Immunoglobulins"/>
    <property type="match status" value="1"/>
</dbReference>
<organism evidence="1 2">
    <name type="scientific">candidate division WS6 bacterium GW2011_GWE1_34_7</name>
    <dbReference type="NCBI Taxonomy" id="1619093"/>
    <lineage>
        <taxon>Bacteria</taxon>
        <taxon>Candidatus Dojkabacteria</taxon>
    </lineage>
</organism>
<gene>
    <name evidence="1" type="ORF">UR61_C0050G0003</name>
</gene>
<sequence>MKLVKSLTTIIFSILISFTVGTHLYALELTSREDINIDETLSEETSVYSAPLKIYITQIGGFNTELNNNPTQWVQLLYYYSITRLNLNDIPFNFLVDQSGNIYEGARGGIGANPGLEGGENAILIAIMDDRASLSPRTASSLKEFVEELSYRYGIKEGSWDFVDLKLESSKEGFSYLRPIQSKSPLREPLRIFFENIKWSSSEHLDYKSTIESVEYAKEVVIGERLKVKVKVKNQNDFAWFNSPNYIYVSTKESTESLHAINSEWESFSKPTYIKEGVVKPGDTVEITFDLLAKSKPGKYKEEFFLMKSSDAVVDASSFSVEFSIVKGNNKIIEIVSPEYGFVNIRECKWYSCAKVEVANEGDVFITTKEEDGWYEILYGDKKRGWIYQKYAREL</sequence>
<evidence type="ECO:0000313" key="2">
    <source>
        <dbReference type="Proteomes" id="UP000033866"/>
    </source>
</evidence>
<dbReference type="Gene3D" id="2.30.30.40">
    <property type="entry name" value="SH3 Domains"/>
    <property type="match status" value="1"/>
</dbReference>
<dbReference type="InterPro" id="IPR013783">
    <property type="entry name" value="Ig-like_fold"/>
</dbReference>
<name>A0A0G0EA45_9BACT</name>
<dbReference type="SUPFAM" id="SSF55846">
    <property type="entry name" value="N-acetylmuramoyl-L-alanine amidase-like"/>
    <property type="match status" value="1"/>
</dbReference>
<dbReference type="InterPro" id="IPR036505">
    <property type="entry name" value="Amidase/PGRP_sf"/>
</dbReference>
<comment type="caution">
    <text evidence="1">The sequence shown here is derived from an EMBL/GenBank/DDBJ whole genome shotgun (WGS) entry which is preliminary data.</text>
</comment>
<dbReference type="Proteomes" id="UP000033866">
    <property type="component" value="Unassembled WGS sequence"/>
</dbReference>
<dbReference type="GO" id="GO:0009253">
    <property type="term" value="P:peptidoglycan catabolic process"/>
    <property type="evidence" value="ECO:0007669"/>
    <property type="project" value="InterPro"/>
</dbReference>
<proteinExistence type="predicted"/>
<dbReference type="GO" id="GO:0008745">
    <property type="term" value="F:N-acetylmuramoyl-L-alanine amidase activity"/>
    <property type="evidence" value="ECO:0007669"/>
    <property type="project" value="InterPro"/>
</dbReference>
<accession>A0A0G0EA45</accession>